<comment type="caution">
    <text evidence="16">Lacks conserved residue(s) required for the propagation of feature annotation.</text>
</comment>
<dbReference type="PANTHER" id="PTHR37838:SF1">
    <property type="entry name" value="NA(+)-TRANSLOCATING NADH-QUINONE REDUCTASE SUBUNIT C"/>
    <property type="match status" value="1"/>
</dbReference>
<comment type="function">
    <text evidence="16">NQR complex catalyzes the reduction of ubiquinone-1 to ubiquinol by two successive reactions, coupled with the transport of Na(+) ions from the cytoplasm to the periplasm. NqrA to NqrE are probably involved in the second step, the conversion of ubisemiquinone to ubiquinol.</text>
</comment>
<keyword evidence="1 16" id="KW-0813">Transport</keyword>
<comment type="similarity">
    <text evidence="16 17">Belongs to the NqrC family.</text>
</comment>
<keyword evidence="4 16" id="KW-0597">Phosphoprotein</keyword>
<feature type="modified residue" description="FMN phosphoryl threonine" evidence="16">
    <location>
        <position position="238"/>
    </location>
</feature>
<keyword evidence="14 16" id="KW-0472">Membrane</keyword>
<dbReference type="STRING" id="266809.PM03_12775"/>
<dbReference type="PANTHER" id="PTHR37838">
    <property type="entry name" value="NA(+)-TRANSLOCATING NADH-QUINONE REDUCTASE SUBUNIT C"/>
    <property type="match status" value="1"/>
</dbReference>
<dbReference type="NCBIfam" id="TIGR01938">
    <property type="entry name" value="nqrC"/>
    <property type="match status" value="1"/>
</dbReference>
<dbReference type="Pfam" id="PF04205">
    <property type="entry name" value="FMN_bind"/>
    <property type="match status" value="1"/>
</dbReference>
<evidence type="ECO:0000256" key="7">
    <source>
        <dbReference type="ARBA" id="ARBA00022692"/>
    </source>
</evidence>
<keyword evidence="2 16" id="KW-1003">Cell membrane</keyword>
<evidence type="ECO:0000256" key="14">
    <source>
        <dbReference type="ARBA" id="ARBA00023136"/>
    </source>
</evidence>
<keyword evidence="6 16" id="KW-0288">FMN</keyword>
<name>A0A0P1F1X1_9RHOB</name>
<comment type="subunit">
    <text evidence="16 17">Composed of six subunits; NqrA, NqrB, NqrC, NqrD, NqrE and NqrF.</text>
</comment>
<dbReference type="HAMAP" id="MF_00427">
    <property type="entry name" value="NqrC"/>
    <property type="match status" value="1"/>
</dbReference>
<sequence>MSDATPQPKGPLGRFLALPTDSVPKTVFVAVMLCLVASMFVSAAAVALRPLQEVNKLIDKQVNILQVAGMYEPGVDVVEAFGVFEPQVLEIATGTFTDQFDAASFDDRAAASDPALSVALDDDPAGIGRQSKFVTVYLLRDDAGGIDKVIMPIHGYGLWSTLYGFIALEENGNDIFGLQFYQHGETPGLGAEIDNPRWKALWPGKRVADANGELQIHVAKAPNASGADYHIDALAGATLTSVGVNNLVQFWLGETGYASFLANLKSGDIS</sequence>
<reference evidence="19 20" key="1">
    <citation type="submission" date="2015-09" db="EMBL/GenBank/DDBJ databases">
        <authorList>
            <consortium name="Swine Surveillance"/>
        </authorList>
    </citation>
    <scope>NUCLEOTIDE SEQUENCE [LARGE SCALE GENOMIC DNA]</scope>
    <source>
        <strain evidence="19 20">CECT 5294</strain>
    </source>
</reference>
<keyword evidence="3" id="KW-0997">Cell inner membrane</keyword>
<evidence type="ECO:0000256" key="16">
    <source>
        <dbReference type="HAMAP-Rule" id="MF_00427"/>
    </source>
</evidence>
<evidence type="ECO:0000256" key="2">
    <source>
        <dbReference type="ARBA" id="ARBA00022475"/>
    </source>
</evidence>
<evidence type="ECO:0000259" key="18">
    <source>
        <dbReference type="SMART" id="SM00900"/>
    </source>
</evidence>
<evidence type="ECO:0000313" key="19">
    <source>
        <dbReference type="EMBL" id="CUH61229.1"/>
    </source>
</evidence>
<dbReference type="EC" id="7.2.1.1" evidence="16 17"/>
<keyword evidence="5 16" id="KW-0285">Flavoprotein</keyword>
<evidence type="ECO:0000256" key="12">
    <source>
        <dbReference type="ARBA" id="ARBA00023065"/>
    </source>
</evidence>
<comment type="cofactor">
    <cofactor evidence="16 17">
        <name>FMN</name>
        <dbReference type="ChEBI" id="CHEBI:58210"/>
    </cofactor>
</comment>
<keyword evidence="11 16" id="KW-0915">Sodium</keyword>
<proteinExistence type="inferred from homology"/>
<keyword evidence="7 16" id="KW-0812">Transmembrane</keyword>
<evidence type="ECO:0000256" key="15">
    <source>
        <dbReference type="ARBA" id="ARBA00023201"/>
    </source>
</evidence>
<gene>
    <name evidence="16 19" type="primary">nqrC</name>
    <name evidence="19" type="ORF">THS5294_02532</name>
</gene>
<dbReference type="GO" id="GO:0010181">
    <property type="term" value="F:FMN binding"/>
    <property type="evidence" value="ECO:0007669"/>
    <property type="project" value="UniProtKB-UniRule"/>
</dbReference>
<keyword evidence="9 16" id="KW-1133">Transmembrane helix</keyword>
<dbReference type="RefSeq" id="WP_038007093.1">
    <property type="nucleotide sequence ID" value="NZ_CP107618.1"/>
</dbReference>
<accession>A0A0P1F1X1</accession>
<evidence type="ECO:0000256" key="11">
    <source>
        <dbReference type="ARBA" id="ARBA00023053"/>
    </source>
</evidence>
<dbReference type="InterPro" id="IPR010204">
    <property type="entry name" value="NqrC"/>
</dbReference>
<dbReference type="NCBIfam" id="NF003749">
    <property type="entry name" value="PRK05346.1-5"/>
    <property type="match status" value="1"/>
</dbReference>
<evidence type="ECO:0000313" key="20">
    <source>
        <dbReference type="Proteomes" id="UP000051298"/>
    </source>
</evidence>
<evidence type="ECO:0000256" key="10">
    <source>
        <dbReference type="ARBA" id="ARBA00023027"/>
    </source>
</evidence>
<organism evidence="19 20">
    <name type="scientific">Thalassobacter stenotrophicus</name>
    <dbReference type="NCBI Taxonomy" id="266809"/>
    <lineage>
        <taxon>Bacteria</taxon>
        <taxon>Pseudomonadati</taxon>
        <taxon>Pseudomonadota</taxon>
        <taxon>Alphaproteobacteria</taxon>
        <taxon>Rhodobacterales</taxon>
        <taxon>Roseobacteraceae</taxon>
        <taxon>Thalassobacter</taxon>
    </lineage>
</organism>
<evidence type="ECO:0000256" key="6">
    <source>
        <dbReference type="ARBA" id="ARBA00022643"/>
    </source>
</evidence>
<evidence type="ECO:0000256" key="4">
    <source>
        <dbReference type="ARBA" id="ARBA00022553"/>
    </source>
</evidence>
<evidence type="ECO:0000256" key="5">
    <source>
        <dbReference type="ARBA" id="ARBA00022630"/>
    </source>
</evidence>
<keyword evidence="13 16" id="KW-0830">Ubiquinone</keyword>
<comment type="catalytic activity">
    <reaction evidence="16 17">
        <text>a ubiquinone + n Na(+)(in) + NADH + H(+) = a ubiquinol + n Na(+)(out) + NAD(+)</text>
        <dbReference type="Rhea" id="RHEA:47748"/>
        <dbReference type="Rhea" id="RHEA-COMP:9565"/>
        <dbReference type="Rhea" id="RHEA-COMP:9566"/>
        <dbReference type="ChEBI" id="CHEBI:15378"/>
        <dbReference type="ChEBI" id="CHEBI:16389"/>
        <dbReference type="ChEBI" id="CHEBI:17976"/>
        <dbReference type="ChEBI" id="CHEBI:29101"/>
        <dbReference type="ChEBI" id="CHEBI:57540"/>
        <dbReference type="ChEBI" id="CHEBI:57945"/>
        <dbReference type="EC" id="7.2.1.1"/>
    </reaction>
</comment>
<dbReference type="Proteomes" id="UP000051298">
    <property type="component" value="Unassembled WGS sequence"/>
</dbReference>
<comment type="subcellular location">
    <subcellularLocation>
        <location evidence="16">Cell membrane</location>
        <topology evidence="16">Single-pass membrane protein</topology>
    </subcellularLocation>
</comment>
<keyword evidence="15 16" id="KW-0739">Sodium transport</keyword>
<evidence type="ECO:0000256" key="17">
    <source>
        <dbReference type="PIRNR" id="PIRNR009437"/>
    </source>
</evidence>
<evidence type="ECO:0000256" key="13">
    <source>
        <dbReference type="ARBA" id="ARBA00023075"/>
    </source>
</evidence>
<keyword evidence="8 16" id="KW-1278">Translocase</keyword>
<dbReference type="PIRSF" id="PIRSF009437">
    <property type="entry name" value="NQR-1_subunit_C"/>
    <property type="match status" value="1"/>
</dbReference>
<protein>
    <recommendedName>
        <fullName evidence="16 17">Na(+)-translocating NADH-quinone reductase subunit C</fullName>
        <shortName evidence="16 17">Na(+)-NQR subunit C</shortName>
        <shortName evidence="16 17">Na(+)-translocating NQR subunit C</shortName>
        <ecNumber evidence="16 17">7.2.1.1</ecNumber>
    </recommendedName>
    <alternativeName>
        <fullName evidence="16 17">NQR complex subunit C</fullName>
    </alternativeName>
    <alternativeName>
        <fullName evidence="16 17">NQR-1 subunit C</fullName>
    </alternativeName>
</protein>
<dbReference type="EMBL" id="CYRX01000031">
    <property type="protein sequence ID" value="CUH61229.1"/>
    <property type="molecule type" value="Genomic_DNA"/>
</dbReference>
<dbReference type="AlphaFoldDB" id="A0A0P1F1X1"/>
<dbReference type="GO" id="GO:0005886">
    <property type="term" value="C:plasma membrane"/>
    <property type="evidence" value="ECO:0007669"/>
    <property type="project" value="UniProtKB-SubCell"/>
</dbReference>
<dbReference type="SMART" id="SM00900">
    <property type="entry name" value="FMN_bind"/>
    <property type="match status" value="1"/>
</dbReference>
<evidence type="ECO:0000256" key="8">
    <source>
        <dbReference type="ARBA" id="ARBA00022967"/>
    </source>
</evidence>
<keyword evidence="10 16" id="KW-0520">NAD</keyword>
<evidence type="ECO:0000256" key="1">
    <source>
        <dbReference type="ARBA" id="ARBA00022448"/>
    </source>
</evidence>
<dbReference type="eggNOG" id="COG2869">
    <property type="taxonomic scope" value="Bacteria"/>
</dbReference>
<dbReference type="GO" id="GO:0006814">
    <property type="term" value="P:sodium ion transport"/>
    <property type="evidence" value="ECO:0007669"/>
    <property type="project" value="UniProtKB-UniRule"/>
</dbReference>
<feature type="transmembrane region" description="Helical" evidence="16">
    <location>
        <begin position="27"/>
        <end position="48"/>
    </location>
</feature>
<dbReference type="GO" id="GO:0016655">
    <property type="term" value="F:oxidoreductase activity, acting on NAD(P)H, quinone or similar compound as acceptor"/>
    <property type="evidence" value="ECO:0007669"/>
    <property type="project" value="UniProtKB-UniRule"/>
</dbReference>
<keyword evidence="12 16" id="KW-0406">Ion transport</keyword>
<evidence type="ECO:0000256" key="9">
    <source>
        <dbReference type="ARBA" id="ARBA00022989"/>
    </source>
</evidence>
<keyword evidence="19" id="KW-0560">Oxidoreductase</keyword>
<feature type="domain" description="FMN-binding" evidence="18">
    <location>
        <begin position="157"/>
        <end position="255"/>
    </location>
</feature>
<dbReference type="InterPro" id="IPR007329">
    <property type="entry name" value="FMN-bd"/>
</dbReference>
<evidence type="ECO:0000256" key="3">
    <source>
        <dbReference type="ARBA" id="ARBA00022519"/>
    </source>
</evidence>